<reference evidence="1 2" key="1">
    <citation type="journal article" date="2009" name="Virology">
        <title>T4 phages against Escherichia coli diarrhea: potential and problems.</title>
        <authorList>
            <person name="Denou E."/>
            <person name="Bruttin A."/>
            <person name="Barretto C."/>
            <person name="Ngom-Bru C."/>
            <person name="Brussow H."/>
            <person name="Zuber S."/>
        </authorList>
    </citation>
    <scope>NUCLEOTIDE SEQUENCE</scope>
</reference>
<accession>C4MYR6</accession>
<organism evidence="1 2">
    <name type="scientific">Escherichia phage JSE</name>
    <dbReference type="NCBI Taxonomy" id="576789"/>
    <lineage>
        <taxon>Viruses</taxon>
        <taxon>Duplodnaviria</taxon>
        <taxon>Heunggongvirae</taxon>
        <taxon>Uroviricota</taxon>
        <taxon>Caudoviricetes</taxon>
        <taxon>Pantevenvirales</taxon>
        <taxon>Straboviridae</taxon>
        <taxon>Krischvirus</taxon>
        <taxon>Krischvirus jse</taxon>
    </lineage>
</organism>
<keyword evidence="2" id="KW-1185">Reference proteome</keyword>
<evidence type="ECO:0000313" key="1">
    <source>
        <dbReference type="EMBL" id="ACL78047.1"/>
    </source>
</evidence>
<dbReference type="EMBL" id="EU863408">
    <property type="protein sequence ID" value="ACL78047.1"/>
    <property type="molecule type" value="Genomic_DNA"/>
</dbReference>
<dbReference type="GeneID" id="7943098"/>
<evidence type="ECO:0000313" key="2">
    <source>
        <dbReference type="Proteomes" id="UP000001474"/>
    </source>
</evidence>
<dbReference type="KEGG" id="vg:7943098"/>
<name>C4MYR6_9CAUD</name>
<gene>
    <name evidence="1" type="ORF">EpJSE_00098</name>
</gene>
<dbReference type="Proteomes" id="UP000001474">
    <property type="component" value="Segment"/>
</dbReference>
<dbReference type="RefSeq" id="YP_002922170.1">
    <property type="nucleotide sequence ID" value="NC_012740.1"/>
</dbReference>
<proteinExistence type="predicted"/>
<protein>
    <submittedName>
        <fullName evidence="1">Uncharacterized protein</fullName>
    </submittedName>
</protein>
<sequence length="89" mass="10429">MMYVMTPYSNRKYITPNTLYEYTPHERFANSGYIRADKGHQIFICLKNCAHLDGRTWTLIEEPKQPGNKGLWNAIKKNLEKVVDTHDRG</sequence>